<keyword evidence="1" id="KW-0472">Membrane</keyword>
<name>A0A559JIZ7_9BACL</name>
<evidence type="ECO:0000313" key="2">
    <source>
        <dbReference type="EMBL" id="TVX99850.1"/>
    </source>
</evidence>
<dbReference type="AlphaFoldDB" id="A0A559JIZ7"/>
<comment type="caution">
    <text evidence="2">The sequence shown here is derived from an EMBL/GenBank/DDBJ whole genome shotgun (WGS) entry which is preliminary data.</text>
</comment>
<keyword evidence="1" id="KW-0812">Transmembrane</keyword>
<gene>
    <name evidence="2" type="ORF">FPZ45_12980</name>
</gene>
<keyword evidence="1" id="KW-1133">Transmembrane helix</keyword>
<evidence type="ECO:0000256" key="1">
    <source>
        <dbReference type="SAM" id="Phobius"/>
    </source>
</evidence>
<reference evidence="2 3" key="1">
    <citation type="submission" date="2019-07" db="EMBL/GenBank/DDBJ databases">
        <authorList>
            <person name="Kim J."/>
        </authorList>
    </citation>
    <scope>NUCLEOTIDE SEQUENCE [LARGE SCALE GENOMIC DNA]</scope>
    <source>
        <strain evidence="2 3">G13</strain>
    </source>
</reference>
<organism evidence="2 3">
    <name type="scientific">Cohnella terricola</name>
    <dbReference type="NCBI Taxonomy" id="1289167"/>
    <lineage>
        <taxon>Bacteria</taxon>
        <taxon>Bacillati</taxon>
        <taxon>Bacillota</taxon>
        <taxon>Bacilli</taxon>
        <taxon>Bacillales</taxon>
        <taxon>Paenibacillaceae</taxon>
        <taxon>Cohnella</taxon>
    </lineage>
</organism>
<proteinExistence type="predicted"/>
<protein>
    <submittedName>
        <fullName evidence="2">Uncharacterized protein</fullName>
    </submittedName>
</protein>
<sequence length="318" mass="36343">MKREELYREIGLIDENLIDAAGLSGVEAKKKSISKKWIVLVACLILYSSTSTVLFATEYYKNQNTEPYIRYLTADDMELQPAAQYDAEKFLQALKSDNNEHVYTAINRLVECFNDQTLREKALNALQPFLENDNRKIADAAAFAIDILSESYQSPYIVKLADGSIIFTLFHNYSDYGSQNVLWRIKENVLEQYSSFSAPSMYITKIIPSPNQKLVAIVTSSNKSEFVQIINAEEGMVSPELVESARVKYGAQQGLNTWIRTDHENYSYANNIVWIDNDTLEFEGSLAYENTSIIKDVTVAYRFDKNVMEVKEFEKPKE</sequence>
<dbReference type="SUPFAM" id="SSF48371">
    <property type="entry name" value="ARM repeat"/>
    <property type="match status" value="1"/>
</dbReference>
<keyword evidence="3" id="KW-1185">Reference proteome</keyword>
<dbReference type="InterPro" id="IPR016024">
    <property type="entry name" value="ARM-type_fold"/>
</dbReference>
<dbReference type="EMBL" id="VNJJ01000006">
    <property type="protein sequence ID" value="TVX99850.1"/>
    <property type="molecule type" value="Genomic_DNA"/>
</dbReference>
<dbReference type="OrthoDB" id="2533230at2"/>
<dbReference type="RefSeq" id="WP_144702196.1">
    <property type="nucleotide sequence ID" value="NZ_VNJJ01000006.1"/>
</dbReference>
<feature type="transmembrane region" description="Helical" evidence="1">
    <location>
        <begin position="37"/>
        <end position="56"/>
    </location>
</feature>
<evidence type="ECO:0000313" key="3">
    <source>
        <dbReference type="Proteomes" id="UP000316330"/>
    </source>
</evidence>
<accession>A0A559JIZ7</accession>
<dbReference type="Proteomes" id="UP000316330">
    <property type="component" value="Unassembled WGS sequence"/>
</dbReference>